<comment type="cofactor">
    <cofactor evidence="1">
        <name>Mn(2+)</name>
        <dbReference type="ChEBI" id="CHEBI:29035"/>
    </cofactor>
</comment>
<comment type="catalytic activity">
    <reaction evidence="10">
        <text>O-phospho-L-seryl-[protein] + H2O = L-seryl-[protein] + phosphate</text>
        <dbReference type="Rhea" id="RHEA:20629"/>
        <dbReference type="Rhea" id="RHEA-COMP:9863"/>
        <dbReference type="Rhea" id="RHEA-COMP:11604"/>
        <dbReference type="ChEBI" id="CHEBI:15377"/>
        <dbReference type="ChEBI" id="CHEBI:29999"/>
        <dbReference type="ChEBI" id="CHEBI:43474"/>
        <dbReference type="ChEBI" id="CHEBI:83421"/>
        <dbReference type="EC" id="3.1.3.16"/>
    </reaction>
</comment>
<evidence type="ECO:0000256" key="9">
    <source>
        <dbReference type="ARBA" id="ARBA00023211"/>
    </source>
</evidence>
<evidence type="ECO:0000256" key="5">
    <source>
        <dbReference type="ARBA" id="ARBA00022723"/>
    </source>
</evidence>
<dbReference type="STRING" id="29655.A0A0K9P7H0"/>
<dbReference type="AlphaFoldDB" id="A0A0K9P7H0"/>
<sequence>MSTTMPLEVLLKRELTNEKIENPDLMYGNANKSKKGEDFLMINTDCQRIPGDPDTAFAAFAVFDGHNGKGAAQYSKDNLLKNVLSAIPPDLSRDEWIVALPRALVAGFVKTDKDFQEHAQSSGTTVTFVIVDGWIVTVASVGDSRCLLESTEGTFIYLSADHRLEENEEEVERVTASGGDVGKVNTGAGIQVGPLRCWPGGLCLSRSIGDLNVGEFIVPIPYVKQVKLPPSCGGRLIISSDGVWDAISPEITFNCCRGLSAEDAASQIIKESIQASGLRDDTTCIVVDILAPEKTSTIPQVHKKQGKGHVFKAIFGKKTSETSSSNADKECIEEPERVEEIFEEGSAVLADRLGAEYPVCNMFKLFMCAVCQIEMKPGEGISVHAGSSNQGGLRPWDGPFLCSSCQTKKKAMEGKLGDDEE</sequence>
<protein>
    <recommendedName>
        <fullName evidence="4">protein-serine/threonine phosphatase</fullName>
        <ecNumber evidence="4">3.1.3.16</ecNumber>
    </recommendedName>
</protein>
<evidence type="ECO:0000313" key="13">
    <source>
        <dbReference type="EMBL" id="KMZ64986.1"/>
    </source>
</evidence>
<dbReference type="EC" id="3.1.3.16" evidence="4"/>
<comment type="cofactor">
    <cofactor evidence="2">
        <name>Mg(2+)</name>
        <dbReference type="ChEBI" id="CHEBI:18420"/>
    </cofactor>
</comment>
<dbReference type="PANTHER" id="PTHR47992">
    <property type="entry name" value="PROTEIN PHOSPHATASE"/>
    <property type="match status" value="1"/>
</dbReference>
<dbReference type="GO" id="GO:1902531">
    <property type="term" value="P:regulation of intracellular signal transduction"/>
    <property type="evidence" value="ECO:0000318"/>
    <property type="project" value="GO_Central"/>
</dbReference>
<evidence type="ECO:0000256" key="6">
    <source>
        <dbReference type="ARBA" id="ARBA00022801"/>
    </source>
</evidence>
<keyword evidence="7" id="KW-0460">Magnesium</keyword>
<name>A0A0K9P7H0_ZOSMR</name>
<evidence type="ECO:0000256" key="1">
    <source>
        <dbReference type="ARBA" id="ARBA00001936"/>
    </source>
</evidence>
<comment type="caution">
    <text evidence="13">The sequence shown here is derived from an EMBL/GenBank/DDBJ whole genome shotgun (WGS) entry which is preliminary data.</text>
</comment>
<keyword evidence="9" id="KW-0464">Manganese</keyword>
<dbReference type="GO" id="GO:0046872">
    <property type="term" value="F:metal ion binding"/>
    <property type="evidence" value="ECO:0007669"/>
    <property type="project" value="UniProtKB-KW"/>
</dbReference>
<dbReference type="PROSITE" id="PS51746">
    <property type="entry name" value="PPM_2"/>
    <property type="match status" value="1"/>
</dbReference>
<comment type="similarity">
    <text evidence="3">Belongs to the PP2C family.</text>
</comment>
<dbReference type="Gene3D" id="3.60.40.10">
    <property type="entry name" value="PPM-type phosphatase domain"/>
    <property type="match status" value="1"/>
</dbReference>
<evidence type="ECO:0000256" key="2">
    <source>
        <dbReference type="ARBA" id="ARBA00001946"/>
    </source>
</evidence>
<evidence type="ECO:0000256" key="10">
    <source>
        <dbReference type="ARBA" id="ARBA00047761"/>
    </source>
</evidence>
<feature type="domain" description="PPM-type phosphatase" evidence="12">
    <location>
        <begin position="23"/>
        <end position="289"/>
    </location>
</feature>
<dbReference type="FunFam" id="3.60.40.10:FF:000022">
    <property type="entry name" value="probable protein phosphatase 2C 12"/>
    <property type="match status" value="1"/>
</dbReference>
<evidence type="ECO:0000313" key="14">
    <source>
        <dbReference type="Proteomes" id="UP000036987"/>
    </source>
</evidence>
<evidence type="ECO:0000256" key="3">
    <source>
        <dbReference type="ARBA" id="ARBA00006702"/>
    </source>
</evidence>
<dbReference type="OrthoDB" id="10264738at2759"/>
<reference evidence="14" key="1">
    <citation type="journal article" date="2016" name="Nature">
        <title>The genome of the seagrass Zostera marina reveals angiosperm adaptation to the sea.</title>
        <authorList>
            <person name="Olsen J.L."/>
            <person name="Rouze P."/>
            <person name="Verhelst B."/>
            <person name="Lin Y.-C."/>
            <person name="Bayer T."/>
            <person name="Collen J."/>
            <person name="Dattolo E."/>
            <person name="De Paoli E."/>
            <person name="Dittami S."/>
            <person name="Maumus F."/>
            <person name="Michel G."/>
            <person name="Kersting A."/>
            <person name="Lauritano C."/>
            <person name="Lohaus R."/>
            <person name="Toepel M."/>
            <person name="Tonon T."/>
            <person name="Vanneste K."/>
            <person name="Amirebrahimi M."/>
            <person name="Brakel J."/>
            <person name="Bostroem C."/>
            <person name="Chovatia M."/>
            <person name="Grimwood J."/>
            <person name="Jenkins J.W."/>
            <person name="Jueterbock A."/>
            <person name="Mraz A."/>
            <person name="Stam W.T."/>
            <person name="Tice H."/>
            <person name="Bornberg-Bauer E."/>
            <person name="Green P.J."/>
            <person name="Pearson G.A."/>
            <person name="Procaccini G."/>
            <person name="Duarte C.M."/>
            <person name="Schmutz J."/>
            <person name="Reusch T.B.H."/>
            <person name="Van de Peer Y."/>
        </authorList>
    </citation>
    <scope>NUCLEOTIDE SEQUENCE [LARGE SCALE GENOMIC DNA]</scope>
    <source>
        <strain evidence="14">cv. Finnish</strain>
    </source>
</reference>
<dbReference type="SMART" id="SM00332">
    <property type="entry name" value="PP2Cc"/>
    <property type="match status" value="1"/>
</dbReference>
<dbReference type="SUPFAM" id="SSF81606">
    <property type="entry name" value="PP2C-like"/>
    <property type="match status" value="1"/>
</dbReference>
<evidence type="ECO:0000256" key="7">
    <source>
        <dbReference type="ARBA" id="ARBA00022842"/>
    </source>
</evidence>
<evidence type="ECO:0000256" key="4">
    <source>
        <dbReference type="ARBA" id="ARBA00013081"/>
    </source>
</evidence>
<proteinExistence type="inferred from homology"/>
<evidence type="ECO:0000256" key="11">
    <source>
        <dbReference type="ARBA" id="ARBA00048336"/>
    </source>
</evidence>
<dbReference type="Pfam" id="PF00481">
    <property type="entry name" value="PP2C"/>
    <property type="match status" value="1"/>
</dbReference>
<evidence type="ECO:0000259" key="12">
    <source>
        <dbReference type="PROSITE" id="PS51746"/>
    </source>
</evidence>
<organism evidence="13 14">
    <name type="scientific">Zostera marina</name>
    <name type="common">Eelgrass</name>
    <dbReference type="NCBI Taxonomy" id="29655"/>
    <lineage>
        <taxon>Eukaryota</taxon>
        <taxon>Viridiplantae</taxon>
        <taxon>Streptophyta</taxon>
        <taxon>Embryophyta</taxon>
        <taxon>Tracheophyta</taxon>
        <taxon>Spermatophyta</taxon>
        <taxon>Magnoliopsida</taxon>
        <taxon>Liliopsida</taxon>
        <taxon>Zosteraceae</taxon>
        <taxon>Zostera</taxon>
    </lineage>
</organism>
<evidence type="ECO:0000256" key="8">
    <source>
        <dbReference type="ARBA" id="ARBA00022912"/>
    </source>
</evidence>
<comment type="catalytic activity">
    <reaction evidence="11">
        <text>O-phospho-L-threonyl-[protein] + H2O = L-threonyl-[protein] + phosphate</text>
        <dbReference type="Rhea" id="RHEA:47004"/>
        <dbReference type="Rhea" id="RHEA-COMP:11060"/>
        <dbReference type="Rhea" id="RHEA-COMP:11605"/>
        <dbReference type="ChEBI" id="CHEBI:15377"/>
        <dbReference type="ChEBI" id="CHEBI:30013"/>
        <dbReference type="ChEBI" id="CHEBI:43474"/>
        <dbReference type="ChEBI" id="CHEBI:61977"/>
        <dbReference type="EC" id="3.1.3.16"/>
    </reaction>
</comment>
<dbReference type="InterPro" id="IPR015655">
    <property type="entry name" value="PP2C"/>
</dbReference>
<dbReference type="Proteomes" id="UP000036987">
    <property type="component" value="Unassembled WGS sequence"/>
</dbReference>
<gene>
    <name evidence="13" type="ORF">ZOSMA_33G00140</name>
</gene>
<keyword evidence="5" id="KW-0479">Metal-binding</keyword>
<dbReference type="OMA" id="DFLMINT"/>
<dbReference type="EMBL" id="LFYR01001077">
    <property type="protein sequence ID" value="KMZ64986.1"/>
    <property type="molecule type" value="Genomic_DNA"/>
</dbReference>
<dbReference type="CDD" id="cd00143">
    <property type="entry name" value="PP2Cc"/>
    <property type="match status" value="1"/>
</dbReference>
<dbReference type="SMART" id="SM00331">
    <property type="entry name" value="PP2C_SIG"/>
    <property type="match status" value="1"/>
</dbReference>
<dbReference type="GO" id="GO:0004722">
    <property type="term" value="F:protein serine/threonine phosphatase activity"/>
    <property type="evidence" value="ECO:0000318"/>
    <property type="project" value="GO_Central"/>
</dbReference>
<dbReference type="InterPro" id="IPR001932">
    <property type="entry name" value="PPM-type_phosphatase-like_dom"/>
</dbReference>
<keyword evidence="8" id="KW-0904">Protein phosphatase</keyword>
<accession>A0A0K9P7H0</accession>
<dbReference type="InterPro" id="IPR036457">
    <property type="entry name" value="PPM-type-like_dom_sf"/>
</dbReference>
<keyword evidence="14" id="KW-1185">Reference proteome</keyword>
<keyword evidence="6" id="KW-0378">Hydrolase</keyword>